<protein>
    <recommendedName>
        <fullName evidence="4">DUF4365 domain-containing protein</fullName>
    </recommendedName>
</protein>
<dbReference type="OrthoDB" id="9015616at2"/>
<dbReference type="Proteomes" id="UP000054978">
    <property type="component" value="Unassembled WGS sequence"/>
</dbReference>
<evidence type="ECO:0000256" key="1">
    <source>
        <dbReference type="SAM" id="MobiDB-lite"/>
    </source>
</evidence>
<evidence type="ECO:0000313" key="2">
    <source>
        <dbReference type="EMBL" id="SAK39484.1"/>
    </source>
</evidence>
<gene>
    <name evidence="2" type="ORF">AWB83_00086</name>
</gene>
<comment type="caution">
    <text evidence="2">The sequence shown here is derived from an EMBL/GenBank/DDBJ whole genome shotgun (WGS) entry which is preliminary data.</text>
</comment>
<reference evidence="2" key="1">
    <citation type="submission" date="2016-01" db="EMBL/GenBank/DDBJ databases">
        <authorList>
            <person name="Peeters C."/>
        </authorList>
    </citation>
    <scope>NUCLEOTIDE SEQUENCE [LARGE SCALE GENOMIC DNA]</scope>
    <source>
        <strain evidence="2">LMG 29326</strain>
    </source>
</reference>
<dbReference type="EMBL" id="FCOB02000001">
    <property type="protein sequence ID" value="SAK39484.1"/>
    <property type="molecule type" value="Genomic_DNA"/>
</dbReference>
<accession>A0A157Z1X2</accession>
<dbReference type="AlphaFoldDB" id="A0A157Z1X2"/>
<evidence type="ECO:0008006" key="4">
    <source>
        <dbReference type="Google" id="ProtNLM"/>
    </source>
</evidence>
<feature type="compositionally biased region" description="Polar residues" evidence="1">
    <location>
        <begin position="306"/>
        <end position="315"/>
    </location>
</feature>
<evidence type="ECO:0000313" key="3">
    <source>
        <dbReference type="Proteomes" id="UP000054978"/>
    </source>
</evidence>
<feature type="region of interest" description="Disordered" evidence="1">
    <location>
        <begin position="295"/>
        <end position="315"/>
    </location>
</feature>
<dbReference type="RefSeq" id="WP_087042289.1">
    <property type="nucleotide sequence ID" value="NZ_FCOB02000001.1"/>
</dbReference>
<keyword evidence="3" id="KW-1185">Reference proteome</keyword>
<organism evidence="2 3">
    <name type="scientific">Caballeronia ptereochthonis</name>
    <dbReference type="NCBI Taxonomy" id="1777144"/>
    <lineage>
        <taxon>Bacteria</taxon>
        <taxon>Pseudomonadati</taxon>
        <taxon>Pseudomonadota</taxon>
        <taxon>Betaproteobacteria</taxon>
        <taxon>Burkholderiales</taxon>
        <taxon>Burkholderiaceae</taxon>
        <taxon>Caballeronia</taxon>
    </lineage>
</organism>
<sequence length="315" mass="35958">MTQDPKFFNRLYLGFEAEFLVASALFGAGLEAFKLPGDFGFDLLVSNQWKATRDRSVSAPSRDGHAPFPYALQVKSRRARAEDIRLVDGLERRELEMSFSLKQHEYDLLVTDEQAFLVCVLFMPPDQRAVSVRPLMFWLKGRQLQAMHEREYLPPSVDERGQRWLTLHVVYRFVPMMRRDVFVDKVIETLSPLKPQVGKDTALQAAFDEAVAACRTRMMDLLPEAVESNRAGKEYIAFRRREWDKTMNGFCDTLTTAKKLDDRQTDLATIGAATRMFPIDDPGVEHWLKKMREQGAATAEARSTAMDGSSSAYTE</sequence>
<name>A0A157Z1X2_9BURK</name>
<proteinExistence type="predicted"/>